<protein>
    <submittedName>
        <fullName evidence="1">Uncharacterized protein</fullName>
    </submittedName>
</protein>
<reference evidence="1" key="1">
    <citation type="submission" date="2020-06" db="EMBL/GenBank/DDBJ databases">
        <title>WGS assembly of Ceratodon purpureus strain R40.</title>
        <authorList>
            <person name="Carey S.B."/>
            <person name="Jenkins J."/>
            <person name="Shu S."/>
            <person name="Lovell J.T."/>
            <person name="Sreedasyam A."/>
            <person name="Maumus F."/>
            <person name="Tiley G.P."/>
            <person name="Fernandez-Pozo N."/>
            <person name="Barry K."/>
            <person name="Chen C."/>
            <person name="Wang M."/>
            <person name="Lipzen A."/>
            <person name="Daum C."/>
            <person name="Saski C.A."/>
            <person name="Payton A.C."/>
            <person name="Mcbreen J.C."/>
            <person name="Conrad R.E."/>
            <person name="Kollar L.M."/>
            <person name="Olsson S."/>
            <person name="Huttunen S."/>
            <person name="Landis J.B."/>
            <person name="Wickett N.J."/>
            <person name="Johnson M.G."/>
            <person name="Rensing S.A."/>
            <person name="Grimwood J."/>
            <person name="Schmutz J."/>
            <person name="Mcdaniel S.F."/>
        </authorList>
    </citation>
    <scope>NUCLEOTIDE SEQUENCE</scope>
    <source>
        <strain evidence="1">R40</strain>
    </source>
</reference>
<keyword evidence="2" id="KW-1185">Reference proteome</keyword>
<organism evidence="1 2">
    <name type="scientific">Ceratodon purpureus</name>
    <name type="common">Fire moss</name>
    <name type="synonym">Dicranum purpureum</name>
    <dbReference type="NCBI Taxonomy" id="3225"/>
    <lineage>
        <taxon>Eukaryota</taxon>
        <taxon>Viridiplantae</taxon>
        <taxon>Streptophyta</taxon>
        <taxon>Embryophyta</taxon>
        <taxon>Bryophyta</taxon>
        <taxon>Bryophytina</taxon>
        <taxon>Bryopsida</taxon>
        <taxon>Dicranidae</taxon>
        <taxon>Pseudoditrichales</taxon>
        <taxon>Ditrichaceae</taxon>
        <taxon>Ceratodon</taxon>
    </lineage>
</organism>
<evidence type="ECO:0000313" key="2">
    <source>
        <dbReference type="Proteomes" id="UP000822688"/>
    </source>
</evidence>
<dbReference type="EMBL" id="CM026424">
    <property type="protein sequence ID" value="KAG0581175.1"/>
    <property type="molecule type" value="Genomic_DNA"/>
</dbReference>
<accession>A0A8T0IDV1</accession>
<sequence>MAITLAAVTGAIAAYFAGVTAVANIATVWQEYRRSHPKGSAPAPRGNGYVAQHYGRNIKSAQPERKENEFSMDFTDLLPEISHGPKPGNRARLKRRLSNFNSLIRSGSLSNSGRKPPPQLFGELNLTSNVQRAPDTFSDHFIGLNTGRKPRYDDSQAADHWETIKKGTACENTAAPSIAVVNWTTQVITMFIKSTEWGRGMYFRNYQVQDCNLAHFAEEFRNLVAFTGVLREGRLVGTTSNIFLAEDDPKHNLKSANTWKLLGLRGDTGGECLFLEMERAALFGLIECLYVDPTLLNVDMRDGGDGVKEFVHVDTPDEVKLNYNADCVFSVFGFNALQYSKEPVLVG</sequence>
<evidence type="ECO:0000313" key="1">
    <source>
        <dbReference type="EMBL" id="KAG0581175.1"/>
    </source>
</evidence>
<dbReference type="Proteomes" id="UP000822688">
    <property type="component" value="Chromosome 4"/>
</dbReference>
<gene>
    <name evidence="1" type="ORF">KC19_4G229900</name>
</gene>
<comment type="caution">
    <text evidence="1">The sequence shown here is derived from an EMBL/GenBank/DDBJ whole genome shotgun (WGS) entry which is preliminary data.</text>
</comment>
<proteinExistence type="predicted"/>
<dbReference type="AlphaFoldDB" id="A0A8T0IDV1"/>
<name>A0A8T0IDV1_CERPU</name>